<keyword evidence="1" id="KW-0732">Signal</keyword>
<comment type="caution">
    <text evidence="2">The sequence shown here is derived from an EMBL/GenBank/DDBJ whole genome shotgun (WGS) entry which is preliminary data.</text>
</comment>
<evidence type="ECO:0000313" key="2">
    <source>
        <dbReference type="EMBL" id="KAF4587259.1"/>
    </source>
</evidence>
<dbReference type="AlphaFoldDB" id="A0A8H4VDC9"/>
<name>A0A8H4VDC9_9HYPO</name>
<protein>
    <submittedName>
        <fullName evidence="2">Uncharacterized protein</fullName>
    </submittedName>
</protein>
<evidence type="ECO:0000256" key="1">
    <source>
        <dbReference type="SAM" id="SignalP"/>
    </source>
</evidence>
<organism evidence="2 3">
    <name type="scientific">Ophiocordyceps camponoti-floridani</name>
    <dbReference type="NCBI Taxonomy" id="2030778"/>
    <lineage>
        <taxon>Eukaryota</taxon>
        <taxon>Fungi</taxon>
        <taxon>Dikarya</taxon>
        <taxon>Ascomycota</taxon>
        <taxon>Pezizomycotina</taxon>
        <taxon>Sordariomycetes</taxon>
        <taxon>Hypocreomycetidae</taxon>
        <taxon>Hypocreales</taxon>
        <taxon>Ophiocordycipitaceae</taxon>
        <taxon>Ophiocordyceps</taxon>
    </lineage>
</organism>
<dbReference type="OrthoDB" id="4927166at2759"/>
<feature type="signal peptide" evidence="1">
    <location>
        <begin position="1"/>
        <end position="17"/>
    </location>
</feature>
<dbReference type="EMBL" id="JAACLJ010000004">
    <property type="protein sequence ID" value="KAF4587259.1"/>
    <property type="molecule type" value="Genomic_DNA"/>
</dbReference>
<proteinExistence type="predicted"/>
<sequence length="149" mass="16608">MRPLLLHLFIVIGVSLPTPSTTPDAGSRNILIKTLDGRVMIKFRNVPNTYSDLDVKKADLIGTVKEFTNGERWMTLNDKLLFLMPSGSASGERPTDSISEWPVMSPQELKALLATFPPSMYDELYAQLMVVNDKLRDDVERHSSTVGDA</sequence>
<gene>
    <name evidence="2" type="ORF">GQ602_003952</name>
</gene>
<keyword evidence="3" id="KW-1185">Reference proteome</keyword>
<evidence type="ECO:0000313" key="3">
    <source>
        <dbReference type="Proteomes" id="UP000562929"/>
    </source>
</evidence>
<reference evidence="2 3" key="1">
    <citation type="journal article" date="2020" name="G3 (Bethesda)">
        <title>Genetic Underpinnings of Host Manipulation by Ophiocordyceps as Revealed by Comparative Transcriptomics.</title>
        <authorList>
            <person name="Will I."/>
            <person name="Das B."/>
            <person name="Trinh T."/>
            <person name="Brachmann A."/>
            <person name="Ohm R.A."/>
            <person name="de Bekker C."/>
        </authorList>
    </citation>
    <scope>NUCLEOTIDE SEQUENCE [LARGE SCALE GENOMIC DNA]</scope>
    <source>
        <strain evidence="2 3">EC05</strain>
    </source>
</reference>
<accession>A0A8H4VDC9</accession>
<dbReference type="Proteomes" id="UP000562929">
    <property type="component" value="Unassembled WGS sequence"/>
</dbReference>
<feature type="chain" id="PRO_5034180494" evidence="1">
    <location>
        <begin position="18"/>
        <end position="149"/>
    </location>
</feature>